<protein>
    <submittedName>
        <fullName evidence="2">RpiR family transcriptional regulator</fullName>
    </submittedName>
</protein>
<dbReference type="Pfam" id="PF01418">
    <property type="entry name" value="HTH_6"/>
    <property type="match status" value="1"/>
</dbReference>
<evidence type="ECO:0000313" key="3">
    <source>
        <dbReference type="Proteomes" id="UP000294743"/>
    </source>
</evidence>
<feature type="domain" description="HTH rpiR-type" evidence="1">
    <location>
        <begin position="1"/>
        <end position="71"/>
    </location>
</feature>
<evidence type="ECO:0000259" key="1">
    <source>
        <dbReference type="PROSITE" id="PS51071"/>
    </source>
</evidence>
<reference evidence="2 3" key="1">
    <citation type="submission" date="2019-03" db="EMBL/GenBank/DDBJ databases">
        <title>Genomic Encyclopedia of Type Strains, Phase IV (KMG-IV): sequencing the most valuable type-strain genomes for metagenomic binning, comparative biology and taxonomic classification.</title>
        <authorList>
            <person name="Goeker M."/>
        </authorList>
    </citation>
    <scope>NUCLEOTIDE SEQUENCE [LARGE SCALE GENOMIC DNA]</scope>
    <source>
        <strain evidence="2 3">DSM 28867</strain>
    </source>
</reference>
<dbReference type="RefSeq" id="WP_166667575.1">
    <property type="nucleotide sequence ID" value="NZ_SODD01000023.1"/>
</dbReference>
<dbReference type="PANTHER" id="PTHR30514:SF21">
    <property type="entry name" value="RPIR-FAMILY TRANSCRIPTIONAL REGULATOR"/>
    <property type="match status" value="1"/>
</dbReference>
<gene>
    <name evidence="2" type="ORF">EDD63_1235</name>
</gene>
<dbReference type="GO" id="GO:0003677">
    <property type="term" value="F:DNA binding"/>
    <property type="evidence" value="ECO:0007669"/>
    <property type="project" value="InterPro"/>
</dbReference>
<dbReference type="InterPro" id="IPR036388">
    <property type="entry name" value="WH-like_DNA-bd_sf"/>
</dbReference>
<dbReference type="Gene3D" id="3.40.50.10490">
    <property type="entry name" value="Glucose-6-phosphate isomerase like protein, domain 1"/>
    <property type="match status" value="1"/>
</dbReference>
<dbReference type="GO" id="GO:0003700">
    <property type="term" value="F:DNA-binding transcription factor activity"/>
    <property type="evidence" value="ECO:0007669"/>
    <property type="project" value="InterPro"/>
</dbReference>
<dbReference type="PROSITE" id="PS51071">
    <property type="entry name" value="HTH_RPIR"/>
    <property type="match status" value="1"/>
</dbReference>
<dbReference type="InterPro" id="IPR047640">
    <property type="entry name" value="RpiR-like"/>
</dbReference>
<proteinExistence type="predicted"/>
<dbReference type="Proteomes" id="UP000294743">
    <property type="component" value="Unassembled WGS sequence"/>
</dbReference>
<comment type="caution">
    <text evidence="2">The sequence shown here is derived from an EMBL/GenBank/DDBJ whole genome shotgun (WGS) entry which is preliminary data.</text>
</comment>
<dbReference type="Gene3D" id="1.10.10.10">
    <property type="entry name" value="Winged helix-like DNA-binding domain superfamily/Winged helix DNA-binding domain"/>
    <property type="match status" value="1"/>
</dbReference>
<accession>A0A4R7ZJ83</accession>
<organism evidence="2 3">
    <name type="scientific">Breznakia blatticola</name>
    <dbReference type="NCBI Taxonomy" id="1754012"/>
    <lineage>
        <taxon>Bacteria</taxon>
        <taxon>Bacillati</taxon>
        <taxon>Bacillota</taxon>
        <taxon>Erysipelotrichia</taxon>
        <taxon>Erysipelotrichales</taxon>
        <taxon>Erysipelotrichaceae</taxon>
        <taxon>Breznakia</taxon>
    </lineage>
</organism>
<dbReference type="GO" id="GO:1901135">
    <property type="term" value="P:carbohydrate derivative metabolic process"/>
    <property type="evidence" value="ECO:0007669"/>
    <property type="project" value="InterPro"/>
</dbReference>
<dbReference type="GO" id="GO:0097367">
    <property type="term" value="F:carbohydrate derivative binding"/>
    <property type="evidence" value="ECO:0007669"/>
    <property type="project" value="InterPro"/>
</dbReference>
<dbReference type="AlphaFoldDB" id="A0A4R7ZJ83"/>
<dbReference type="InterPro" id="IPR000281">
    <property type="entry name" value="HTH_RpiR"/>
</dbReference>
<keyword evidence="3" id="KW-1185">Reference proteome</keyword>
<dbReference type="SUPFAM" id="SSF46689">
    <property type="entry name" value="Homeodomain-like"/>
    <property type="match status" value="1"/>
</dbReference>
<evidence type="ECO:0000313" key="2">
    <source>
        <dbReference type="EMBL" id="TDW16448.1"/>
    </source>
</evidence>
<dbReference type="EMBL" id="SODD01000023">
    <property type="protein sequence ID" value="TDW16448.1"/>
    <property type="molecule type" value="Genomic_DNA"/>
</dbReference>
<dbReference type="PANTHER" id="PTHR30514">
    <property type="entry name" value="GLUCOKINASE"/>
    <property type="match status" value="1"/>
</dbReference>
<dbReference type="SUPFAM" id="SSF53697">
    <property type="entry name" value="SIS domain"/>
    <property type="match status" value="1"/>
</dbReference>
<name>A0A4R7ZJ83_9FIRM</name>
<sequence length="240" mass="27641">MNINKTNLNDTENLIMNTIWKYIEQNEKVNVVKIAEECFVSKATVIKLSKKLGYSGYSEMYYMMLASKKNQYSPEVFEISSLEKDGSSSQYIPNVAELLHYYRNDKILVDSLGYVDAARDYIIQKLLVFNFNANFCYHYEAFANTTFKKGLFIVMSNSGARGEILERIREAKENGFNVLVFSSDLNSPAGKLAHTSIQIDSIKSTKDHYKADFFTAKIIVFFEMVLEEYSKTFLEKPNEK</sequence>
<dbReference type="InterPro" id="IPR009057">
    <property type="entry name" value="Homeodomain-like_sf"/>
</dbReference>
<dbReference type="InterPro" id="IPR046348">
    <property type="entry name" value="SIS_dom_sf"/>
</dbReference>